<reference evidence="1" key="3">
    <citation type="submission" date="2025-09" db="UniProtKB">
        <authorList>
            <consortium name="Ensembl"/>
        </authorList>
    </citation>
    <scope>IDENTIFICATION</scope>
</reference>
<reference evidence="2" key="1">
    <citation type="journal article" date="2004" name="Nature">
        <title>Genome duplication in the teleost fish Tetraodon nigroviridis reveals the early vertebrate proto-karyotype.</title>
        <authorList>
            <person name="Jaillon O."/>
            <person name="Aury J.-M."/>
            <person name="Brunet F."/>
            <person name="Petit J.-L."/>
            <person name="Stange-Thomann N."/>
            <person name="Mauceli E."/>
            <person name="Bouneau L."/>
            <person name="Fischer C."/>
            <person name="Ozouf-Costaz C."/>
            <person name="Bernot A."/>
            <person name="Nicaud S."/>
            <person name="Jaffe D."/>
            <person name="Fisher S."/>
            <person name="Lutfalla G."/>
            <person name="Dossat C."/>
            <person name="Segurens B."/>
            <person name="Dasilva C."/>
            <person name="Salanoubat M."/>
            <person name="Levy M."/>
            <person name="Boudet N."/>
            <person name="Castellano S."/>
            <person name="Anthouard V."/>
            <person name="Jubin C."/>
            <person name="Castelli V."/>
            <person name="Katinka M."/>
            <person name="Vacherie B."/>
            <person name="Biemont C."/>
            <person name="Skalli Z."/>
            <person name="Cattolico L."/>
            <person name="Poulain J."/>
            <person name="De Berardinis V."/>
            <person name="Cruaud C."/>
            <person name="Duprat S."/>
            <person name="Brottier P."/>
            <person name="Coutanceau J.-P."/>
            <person name="Gouzy J."/>
            <person name="Parra G."/>
            <person name="Lardier G."/>
            <person name="Chapple C."/>
            <person name="McKernan K.J."/>
            <person name="McEwan P."/>
            <person name="Bosak S."/>
            <person name="Kellis M."/>
            <person name="Volff J.-N."/>
            <person name="Guigo R."/>
            <person name="Zody M.C."/>
            <person name="Mesirov J."/>
            <person name="Lindblad-Toh K."/>
            <person name="Birren B."/>
            <person name="Nusbaum C."/>
            <person name="Kahn D."/>
            <person name="Robinson-Rechavi M."/>
            <person name="Laudet V."/>
            <person name="Schachter V."/>
            <person name="Quetier F."/>
            <person name="Saurin W."/>
            <person name="Scarpelli C."/>
            <person name="Wincker P."/>
            <person name="Lander E.S."/>
            <person name="Weissenbach J."/>
            <person name="Roest Crollius H."/>
        </authorList>
    </citation>
    <scope>NUCLEOTIDE SEQUENCE [LARGE SCALE GENOMIC DNA]</scope>
</reference>
<name>H3BW62_TETNG</name>
<evidence type="ECO:0000313" key="1">
    <source>
        <dbReference type="Ensembl" id="ENSTNIP00000000224.1"/>
    </source>
</evidence>
<dbReference type="Ensembl" id="ENSTNIT00000002745.1">
    <property type="protein sequence ID" value="ENSTNIP00000000224.1"/>
    <property type="gene ID" value="ENSTNIG00000000507.1"/>
</dbReference>
<sequence>FSPLPQNNIQQVFRRLHALLVEEYSGEDLQIIACPSTEQINLLLSVN</sequence>
<dbReference type="AlphaFoldDB" id="H3BW62"/>
<dbReference type="Proteomes" id="UP000007303">
    <property type="component" value="Unassembled WGS sequence"/>
</dbReference>
<accession>H3BW62</accession>
<keyword evidence="2" id="KW-1185">Reference proteome</keyword>
<reference evidence="1" key="2">
    <citation type="submission" date="2025-08" db="UniProtKB">
        <authorList>
            <consortium name="Ensembl"/>
        </authorList>
    </citation>
    <scope>IDENTIFICATION</scope>
</reference>
<evidence type="ECO:0000313" key="2">
    <source>
        <dbReference type="Proteomes" id="UP000007303"/>
    </source>
</evidence>
<dbReference type="HOGENOM" id="CLU_3178003_0_0_1"/>
<organism evidence="1 2">
    <name type="scientific">Tetraodon nigroviridis</name>
    <name type="common">Spotted green pufferfish</name>
    <name type="synonym">Chelonodon nigroviridis</name>
    <dbReference type="NCBI Taxonomy" id="99883"/>
    <lineage>
        <taxon>Eukaryota</taxon>
        <taxon>Metazoa</taxon>
        <taxon>Chordata</taxon>
        <taxon>Craniata</taxon>
        <taxon>Vertebrata</taxon>
        <taxon>Euteleostomi</taxon>
        <taxon>Actinopterygii</taxon>
        <taxon>Neopterygii</taxon>
        <taxon>Teleostei</taxon>
        <taxon>Neoteleostei</taxon>
        <taxon>Acanthomorphata</taxon>
        <taxon>Eupercaria</taxon>
        <taxon>Tetraodontiformes</taxon>
        <taxon>Tetradontoidea</taxon>
        <taxon>Tetraodontidae</taxon>
        <taxon>Tetraodon</taxon>
    </lineage>
</organism>
<proteinExistence type="predicted"/>
<dbReference type="InParanoid" id="H3BW62"/>
<dbReference type="STRING" id="99883.ENSTNIP00000000224"/>
<protein>
    <submittedName>
        <fullName evidence="1">Uncharacterized protein</fullName>
    </submittedName>
</protein>